<dbReference type="OrthoDB" id="5464618at2"/>
<dbReference type="EMBL" id="FNNJ01000002">
    <property type="protein sequence ID" value="SDW72687.1"/>
    <property type="molecule type" value="Genomic_DNA"/>
</dbReference>
<dbReference type="AlphaFoldDB" id="A0A1H2VWS6"/>
<dbReference type="Pfam" id="PF13578">
    <property type="entry name" value="Methyltransf_24"/>
    <property type="match status" value="1"/>
</dbReference>
<reference evidence="1 2" key="1">
    <citation type="submission" date="2016-10" db="EMBL/GenBank/DDBJ databases">
        <authorList>
            <person name="de Groot N.N."/>
        </authorList>
    </citation>
    <scope>NUCLEOTIDE SEQUENCE [LARGE SCALE GENOMIC DNA]</scope>
    <source>
        <strain evidence="1 2">DSM 24956</strain>
    </source>
</reference>
<protein>
    <submittedName>
        <fullName evidence="1">Methyltransferase domain-containing protein</fullName>
    </submittedName>
</protein>
<dbReference type="GO" id="GO:0008168">
    <property type="term" value="F:methyltransferase activity"/>
    <property type="evidence" value="ECO:0007669"/>
    <property type="project" value="UniProtKB-KW"/>
</dbReference>
<sequence>MWFRIKSFLLFLIKSTNQHGVHSPFVYKLITKCFYKKTDATKFNKFLNVKKWLLNNNKTITVIDFGKGSKVFNSNTRKVKDIAKVAGISTKKAKLLIRLIDYFAPNTLLEIGTSVGLGTSAIAIASNNLIITTLEGCPSTNTIAKNVFKQFSFNGIKQVEGNFSNTLNNEVSNQHFDIVYFDGNHQKKPTLDYFNTCLKNITNDSIFIFDDINWSKEMLETWEEIKKHPTVTVTINTYFWGIVFFRKEQKKQHFTIRV</sequence>
<keyword evidence="2" id="KW-1185">Reference proteome</keyword>
<gene>
    <name evidence="1" type="ORF">SAMN05444411_10255</name>
</gene>
<keyword evidence="1" id="KW-0489">Methyltransferase</keyword>
<evidence type="ECO:0000313" key="2">
    <source>
        <dbReference type="Proteomes" id="UP000199595"/>
    </source>
</evidence>
<evidence type="ECO:0000313" key="1">
    <source>
        <dbReference type="EMBL" id="SDW72687.1"/>
    </source>
</evidence>
<keyword evidence="1" id="KW-0808">Transferase</keyword>
<dbReference type="SUPFAM" id="SSF53335">
    <property type="entry name" value="S-adenosyl-L-methionine-dependent methyltransferases"/>
    <property type="match status" value="1"/>
</dbReference>
<dbReference type="Proteomes" id="UP000199595">
    <property type="component" value="Unassembled WGS sequence"/>
</dbReference>
<dbReference type="GO" id="GO:0032259">
    <property type="term" value="P:methylation"/>
    <property type="evidence" value="ECO:0007669"/>
    <property type="project" value="UniProtKB-KW"/>
</dbReference>
<accession>A0A1H2VWS6</accession>
<name>A0A1H2VWS6_9FLAO</name>
<organism evidence="1 2">
    <name type="scientific">Lutibacter oricola</name>
    <dbReference type="NCBI Taxonomy" id="762486"/>
    <lineage>
        <taxon>Bacteria</taxon>
        <taxon>Pseudomonadati</taxon>
        <taxon>Bacteroidota</taxon>
        <taxon>Flavobacteriia</taxon>
        <taxon>Flavobacteriales</taxon>
        <taxon>Flavobacteriaceae</taxon>
        <taxon>Lutibacter</taxon>
    </lineage>
</organism>
<dbReference type="Gene3D" id="3.40.50.150">
    <property type="entry name" value="Vaccinia Virus protein VP39"/>
    <property type="match status" value="1"/>
</dbReference>
<dbReference type="InterPro" id="IPR029063">
    <property type="entry name" value="SAM-dependent_MTases_sf"/>
</dbReference>
<proteinExistence type="predicted"/>
<dbReference type="STRING" id="762486.SAMN05444411_10255"/>
<dbReference type="RefSeq" id="WP_090120562.1">
    <property type="nucleotide sequence ID" value="NZ_FNNJ01000002.1"/>
</dbReference>